<reference evidence="4" key="1">
    <citation type="submission" date="2019-08" db="EMBL/GenBank/DDBJ databases">
        <title>The improved chromosome-level genome for the pearl oyster Pinctada fucata martensii using PacBio sequencing and Hi-C.</title>
        <authorList>
            <person name="Zheng Z."/>
        </authorList>
    </citation>
    <scope>NUCLEOTIDE SEQUENCE</scope>
    <source>
        <strain evidence="4">ZZ-2019</strain>
        <tissue evidence="4">Adductor muscle</tissue>
    </source>
</reference>
<dbReference type="Gene3D" id="2.60.120.40">
    <property type="match status" value="1"/>
</dbReference>
<accession>A0AA88YQR9</accession>
<name>A0AA88YQR9_PINIB</name>
<gene>
    <name evidence="4" type="ORF">FSP39_008888</name>
</gene>
<dbReference type="PROSITE" id="PS50871">
    <property type="entry name" value="C1Q"/>
    <property type="match status" value="1"/>
</dbReference>
<dbReference type="AlphaFoldDB" id="A0AA88YQR9"/>
<evidence type="ECO:0000256" key="2">
    <source>
        <dbReference type="ARBA" id="ARBA00022525"/>
    </source>
</evidence>
<sequence length="141" mass="15793">IISSTDLMDVRKDVGFLCSFTNHKVITANSQIKFDKVLRNDGHGYSAKTGIFTAPVEGLYQFYWSLLAAISKNIDINLIHEGKTITRNWIQHLSNHDSATCSNMVYLRVKKGETLFLQTTQSGGKLHSGAYCTFGGELIRY</sequence>
<evidence type="ECO:0000259" key="3">
    <source>
        <dbReference type="PROSITE" id="PS50871"/>
    </source>
</evidence>
<dbReference type="PRINTS" id="PR00007">
    <property type="entry name" value="COMPLEMNTC1Q"/>
</dbReference>
<dbReference type="SMART" id="SM00110">
    <property type="entry name" value="C1Q"/>
    <property type="match status" value="1"/>
</dbReference>
<dbReference type="GO" id="GO:0005576">
    <property type="term" value="C:extracellular region"/>
    <property type="evidence" value="ECO:0007669"/>
    <property type="project" value="UniProtKB-SubCell"/>
</dbReference>
<dbReference type="SUPFAM" id="SSF49842">
    <property type="entry name" value="TNF-like"/>
    <property type="match status" value="1"/>
</dbReference>
<feature type="non-terminal residue" evidence="4">
    <location>
        <position position="1"/>
    </location>
</feature>
<feature type="domain" description="C1q" evidence="3">
    <location>
        <begin position="9"/>
        <end position="141"/>
    </location>
</feature>
<comment type="caution">
    <text evidence="4">The sequence shown here is derived from an EMBL/GenBank/DDBJ whole genome shotgun (WGS) entry which is preliminary data.</text>
</comment>
<keyword evidence="2" id="KW-0964">Secreted</keyword>
<protein>
    <recommendedName>
        <fullName evidence="3">C1q domain-containing protein</fullName>
    </recommendedName>
</protein>
<dbReference type="Pfam" id="PF00386">
    <property type="entry name" value="C1q"/>
    <property type="match status" value="1"/>
</dbReference>
<keyword evidence="5" id="KW-1185">Reference proteome</keyword>
<organism evidence="4 5">
    <name type="scientific">Pinctada imbricata</name>
    <name type="common">Atlantic pearl-oyster</name>
    <name type="synonym">Pinctada martensii</name>
    <dbReference type="NCBI Taxonomy" id="66713"/>
    <lineage>
        <taxon>Eukaryota</taxon>
        <taxon>Metazoa</taxon>
        <taxon>Spiralia</taxon>
        <taxon>Lophotrochozoa</taxon>
        <taxon>Mollusca</taxon>
        <taxon>Bivalvia</taxon>
        <taxon>Autobranchia</taxon>
        <taxon>Pteriomorphia</taxon>
        <taxon>Pterioida</taxon>
        <taxon>Pterioidea</taxon>
        <taxon>Pteriidae</taxon>
        <taxon>Pinctada</taxon>
    </lineage>
</organism>
<evidence type="ECO:0000313" key="4">
    <source>
        <dbReference type="EMBL" id="KAK3105933.1"/>
    </source>
</evidence>
<dbReference type="EMBL" id="VSWD01000003">
    <property type="protein sequence ID" value="KAK3105933.1"/>
    <property type="molecule type" value="Genomic_DNA"/>
</dbReference>
<dbReference type="PANTHER" id="PTHR15427:SF50">
    <property type="entry name" value="COMPLEMENT C1Q TUMOR NECROSIS FACTOR-RELATED PROTEIN 2-LIKE"/>
    <property type="match status" value="1"/>
</dbReference>
<dbReference type="InterPro" id="IPR050392">
    <property type="entry name" value="Collagen/C1q_domain"/>
</dbReference>
<dbReference type="InterPro" id="IPR008983">
    <property type="entry name" value="Tumour_necrosis_fac-like_dom"/>
</dbReference>
<dbReference type="Proteomes" id="UP001186944">
    <property type="component" value="Unassembled WGS sequence"/>
</dbReference>
<evidence type="ECO:0000256" key="1">
    <source>
        <dbReference type="ARBA" id="ARBA00004613"/>
    </source>
</evidence>
<evidence type="ECO:0000313" key="5">
    <source>
        <dbReference type="Proteomes" id="UP001186944"/>
    </source>
</evidence>
<proteinExistence type="predicted"/>
<dbReference type="InterPro" id="IPR001073">
    <property type="entry name" value="C1q_dom"/>
</dbReference>
<comment type="subcellular location">
    <subcellularLocation>
        <location evidence="1">Secreted</location>
    </subcellularLocation>
</comment>
<dbReference type="PANTHER" id="PTHR15427">
    <property type="entry name" value="EMILIN ELASTIN MICROFIBRIL INTERFACE-LOCATED PROTEIN ELASTIN MICROFIBRIL INTERFACER"/>
    <property type="match status" value="1"/>
</dbReference>